<feature type="transmembrane region" description="Helical" evidence="1">
    <location>
        <begin position="51"/>
        <end position="71"/>
    </location>
</feature>
<dbReference type="Pfam" id="PF13779">
    <property type="entry name" value="DUF4175"/>
    <property type="match status" value="1"/>
</dbReference>
<protein>
    <recommendedName>
        <fullName evidence="4">DUF4175 family protein</fullName>
    </recommendedName>
</protein>
<keyword evidence="1" id="KW-0472">Membrane</keyword>
<evidence type="ECO:0000313" key="2">
    <source>
        <dbReference type="EMBL" id="EDM27104.1"/>
    </source>
</evidence>
<gene>
    <name evidence="2" type="ORF">LNTAR_15582</name>
</gene>
<dbReference type="RefSeq" id="WP_007279013.1">
    <property type="nucleotide sequence ID" value="NZ_ABCK01000011.1"/>
</dbReference>
<evidence type="ECO:0008006" key="4">
    <source>
        <dbReference type="Google" id="ProtNLM"/>
    </source>
</evidence>
<keyword evidence="3" id="KW-1185">Reference proteome</keyword>
<feature type="transmembrane region" description="Helical" evidence="1">
    <location>
        <begin position="23"/>
        <end position="45"/>
    </location>
</feature>
<dbReference type="EMBL" id="ABCK01000011">
    <property type="protein sequence ID" value="EDM27104.1"/>
    <property type="molecule type" value="Genomic_DNA"/>
</dbReference>
<dbReference type="Proteomes" id="UP000004947">
    <property type="component" value="Unassembled WGS sequence"/>
</dbReference>
<dbReference type="STRING" id="313628.LNTAR_15582"/>
<name>A6DMB4_9BACT</name>
<dbReference type="eggNOG" id="COG3170">
    <property type="taxonomic scope" value="Bacteria"/>
</dbReference>
<sequence>MSQTIDQLNAELESLSKKLRQQLLVKAIFEGLAYFFIGLMIFFLLDRMGDFPIVFRILILLSGIVSILFYLKSKYWLNYTYPYSKEEVSLLVEEKFPQFRSRLISTLQFSKNKPGKMVSADLVGGMMNQTFDMYGDYDFSEIVDAEALKKMLKTFAISLAAIVLMSLIAPHSFPIYLQRFYSQVAYPTNTQFEEITLPAYSIAGEETSITIKMVGELPASGYITISSDENDAEYEIMQSEQAGTYQFDIPAQMADLSLRFKIGDYSSQVYDLPVKKRPAISQLTVEVIPPPYTGIKPFIEQSGNLQVPYGSKLNYSVKSSKELSKFKVTSKIADFNLPQIQGSKDKWDFSLLAENKVNYSFMMLDQDQLLSKGIPEFRLRVKADRAPRIRLIEPSAMRELSPVSRMKLEAEFEDDYQIFSVKVLYTVIDSEYDQDLDFDEFKTWKSFDDINAKNFTLKEIWDNRSIEVEAGKNLKIRLQVTDNAPEPQVSFSQDILVPIISQEELKSRLADEFINSVEPVEDILLKLNDVNRKMDRLGDK</sequence>
<organism evidence="2 3">
    <name type="scientific">Lentisphaera araneosa HTCC2155</name>
    <dbReference type="NCBI Taxonomy" id="313628"/>
    <lineage>
        <taxon>Bacteria</taxon>
        <taxon>Pseudomonadati</taxon>
        <taxon>Lentisphaerota</taxon>
        <taxon>Lentisphaeria</taxon>
        <taxon>Lentisphaerales</taxon>
        <taxon>Lentisphaeraceae</taxon>
        <taxon>Lentisphaera</taxon>
    </lineage>
</organism>
<dbReference type="InterPro" id="IPR012683">
    <property type="entry name" value="CHP02302_TM"/>
</dbReference>
<keyword evidence="1" id="KW-0812">Transmembrane</keyword>
<dbReference type="OrthoDB" id="9812498at2"/>
<dbReference type="AlphaFoldDB" id="A6DMB4"/>
<comment type="caution">
    <text evidence="2">The sequence shown here is derived from an EMBL/GenBank/DDBJ whole genome shotgun (WGS) entry which is preliminary data.</text>
</comment>
<accession>A6DMB4</accession>
<proteinExistence type="predicted"/>
<reference evidence="2 3" key="1">
    <citation type="journal article" date="2010" name="J. Bacteriol.">
        <title>Genome sequence of Lentisphaera araneosa HTCC2155T, the type species of the order Lentisphaerales in the phylum Lentisphaerae.</title>
        <authorList>
            <person name="Thrash J.C."/>
            <person name="Cho J.C."/>
            <person name="Vergin K.L."/>
            <person name="Morris R.M."/>
            <person name="Giovannoni S.J."/>
        </authorList>
    </citation>
    <scope>NUCLEOTIDE SEQUENCE [LARGE SCALE GENOMIC DNA]</scope>
    <source>
        <strain evidence="2 3">HTCC2155</strain>
    </source>
</reference>
<keyword evidence="1" id="KW-1133">Transmembrane helix</keyword>
<evidence type="ECO:0000256" key="1">
    <source>
        <dbReference type="SAM" id="Phobius"/>
    </source>
</evidence>
<feature type="transmembrane region" description="Helical" evidence="1">
    <location>
        <begin position="155"/>
        <end position="177"/>
    </location>
</feature>
<evidence type="ECO:0000313" key="3">
    <source>
        <dbReference type="Proteomes" id="UP000004947"/>
    </source>
</evidence>